<sequence>MHILAKILPAKEPRVNIAEMKINIPTLFGPTQEKLHLAVLTILCGKDVEDGFEFASRIIQDYKLKPPRDERFEDLIKLISDRGSKISAYIEAKQLKSLLSGSQVQADRY</sequence>
<protein>
    <submittedName>
        <fullName evidence="1">Uncharacterized protein</fullName>
    </submittedName>
</protein>
<organism evidence="1 2">
    <name type="scientific">Molorchus minor</name>
    <dbReference type="NCBI Taxonomy" id="1323400"/>
    <lineage>
        <taxon>Eukaryota</taxon>
        <taxon>Metazoa</taxon>
        <taxon>Ecdysozoa</taxon>
        <taxon>Arthropoda</taxon>
        <taxon>Hexapoda</taxon>
        <taxon>Insecta</taxon>
        <taxon>Pterygota</taxon>
        <taxon>Neoptera</taxon>
        <taxon>Endopterygota</taxon>
        <taxon>Coleoptera</taxon>
        <taxon>Polyphaga</taxon>
        <taxon>Cucujiformia</taxon>
        <taxon>Chrysomeloidea</taxon>
        <taxon>Cerambycidae</taxon>
        <taxon>Lamiinae</taxon>
        <taxon>Monochamini</taxon>
        <taxon>Molorchus</taxon>
    </lineage>
</organism>
<comment type="caution">
    <text evidence="1">The sequence shown here is derived from an EMBL/GenBank/DDBJ whole genome shotgun (WGS) entry which is preliminary data.</text>
</comment>
<evidence type="ECO:0000313" key="2">
    <source>
        <dbReference type="Proteomes" id="UP001162164"/>
    </source>
</evidence>
<name>A0ABQ9J7Q4_9CUCU</name>
<reference evidence="1" key="1">
    <citation type="journal article" date="2023" name="Insect Mol. Biol.">
        <title>Genome sequencing provides insights into the evolution of gene families encoding plant cell wall-degrading enzymes in longhorned beetles.</title>
        <authorList>
            <person name="Shin N.R."/>
            <person name="Okamura Y."/>
            <person name="Kirsch R."/>
            <person name="Pauchet Y."/>
        </authorList>
    </citation>
    <scope>NUCLEOTIDE SEQUENCE</scope>
    <source>
        <strain evidence="1">MMC_N1</strain>
    </source>
</reference>
<evidence type="ECO:0000313" key="1">
    <source>
        <dbReference type="EMBL" id="KAJ8973552.1"/>
    </source>
</evidence>
<dbReference type="PANTHER" id="PTHR46591">
    <property type="entry name" value="ZINC FINGER FYVE DOMAIN-CONTAINING PROTEIN 26"/>
    <property type="match status" value="1"/>
</dbReference>
<dbReference type="Proteomes" id="UP001162164">
    <property type="component" value="Unassembled WGS sequence"/>
</dbReference>
<accession>A0ABQ9J7Q4</accession>
<gene>
    <name evidence="1" type="ORF">NQ317_018397</name>
</gene>
<dbReference type="PANTHER" id="PTHR46591:SF1">
    <property type="entry name" value="ZINC FINGER FYVE DOMAIN-CONTAINING PROTEIN 26"/>
    <property type="match status" value="1"/>
</dbReference>
<dbReference type="EMBL" id="JAPWTJ010001153">
    <property type="protein sequence ID" value="KAJ8973552.1"/>
    <property type="molecule type" value="Genomic_DNA"/>
</dbReference>
<dbReference type="InterPro" id="IPR028730">
    <property type="entry name" value="ZFYVE26"/>
</dbReference>
<proteinExistence type="predicted"/>
<keyword evidence="2" id="KW-1185">Reference proteome</keyword>